<gene>
    <name evidence="17" type="ORF">METZ01_LOCUS64606</name>
</gene>
<keyword evidence="8" id="KW-0067">ATP-binding</keyword>
<name>A0A381T6E1_9ZZZZ</name>
<organism evidence="17">
    <name type="scientific">marine metagenome</name>
    <dbReference type="NCBI Taxonomy" id="408172"/>
    <lineage>
        <taxon>unclassified sequences</taxon>
        <taxon>metagenomes</taxon>
        <taxon>ecological metagenomes</taxon>
    </lineage>
</organism>
<dbReference type="InterPro" id="IPR010978">
    <property type="entry name" value="tRNA-bd_arm"/>
</dbReference>
<comment type="similarity">
    <text evidence="3">Belongs to the class-II aminoacyl-tRNA synthetase family. Type-1 seryl-tRNA synthetase subfamily.</text>
</comment>
<keyword evidence="5" id="KW-0963">Cytoplasm</keyword>
<evidence type="ECO:0000256" key="15">
    <source>
        <dbReference type="ARBA" id="ARBA00048823"/>
    </source>
</evidence>
<dbReference type="SUPFAM" id="SSF46589">
    <property type="entry name" value="tRNA-binding arm"/>
    <property type="match status" value="1"/>
</dbReference>
<evidence type="ECO:0000256" key="6">
    <source>
        <dbReference type="ARBA" id="ARBA00022598"/>
    </source>
</evidence>
<dbReference type="CDD" id="cd00770">
    <property type="entry name" value="SerRS_core"/>
    <property type="match status" value="1"/>
</dbReference>
<dbReference type="AlphaFoldDB" id="A0A381T6E1"/>
<dbReference type="EMBL" id="UINC01004096">
    <property type="protein sequence ID" value="SVA11752.1"/>
    <property type="molecule type" value="Genomic_DNA"/>
</dbReference>
<comment type="catalytic activity">
    <reaction evidence="15">
        <text>tRNA(Ser) + L-serine + ATP = L-seryl-tRNA(Ser) + AMP + diphosphate + H(+)</text>
        <dbReference type="Rhea" id="RHEA:12292"/>
        <dbReference type="Rhea" id="RHEA-COMP:9669"/>
        <dbReference type="Rhea" id="RHEA-COMP:9703"/>
        <dbReference type="ChEBI" id="CHEBI:15378"/>
        <dbReference type="ChEBI" id="CHEBI:30616"/>
        <dbReference type="ChEBI" id="CHEBI:33019"/>
        <dbReference type="ChEBI" id="CHEBI:33384"/>
        <dbReference type="ChEBI" id="CHEBI:78442"/>
        <dbReference type="ChEBI" id="CHEBI:78533"/>
        <dbReference type="ChEBI" id="CHEBI:456215"/>
        <dbReference type="EC" id="6.1.1.11"/>
    </reaction>
</comment>
<dbReference type="PROSITE" id="PS50862">
    <property type="entry name" value="AA_TRNA_LIGASE_II"/>
    <property type="match status" value="1"/>
</dbReference>
<evidence type="ECO:0000256" key="1">
    <source>
        <dbReference type="ARBA" id="ARBA00004496"/>
    </source>
</evidence>
<dbReference type="InterPro" id="IPR045864">
    <property type="entry name" value="aa-tRNA-synth_II/BPL/LPL"/>
</dbReference>
<dbReference type="GO" id="GO:0005737">
    <property type="term" value="C:cytoplasm"/>
    <property type="evidence" value="ECO:0007669"/>
    <property type="project" value="UniProtKB-SubCell"/>
</dbReference>
<comment type="subcellular location">
    <subcellularLocation>
        <location evidence="1">Cytoplasm</location>
    </subcellularLocation>
</comment>
<dbReference type="PANTHER" id="PTHR43697">
    <property type="entry name" value="SERYL-TRNA SYNTHETASE"/>
    <property type="match status" value="1"/>
</dbReference>
<sequence>MLDSKLLRNSLDLVEDACKKRGFEVDLNVWKKLEETRKALQSDTEKMQASLNGISKEIGKLKTAKKNTSAKEKEATTLTQDIKKKSSKLDSILEDLNSFSLGLPNIPDPDVPVGSSEEDNLEIRTWGSIPEFDFQPKDHIEIGKLIGGIDMEAGSRITGSRFSVLKSDLAGLHRSLTQFMLDLHTKEHGYEELYVPYIVNSDSLIGTGQLPKFEKDLFKIEGDENYYLTSTAEIPVTNMLRDQIIDSKQLPIKWVSHTPCFRSEAGSYGKDTRGLMRVHQFEKVELVQVVEGGNSEAVLEELTSHAEVVMQALEIPYRVVSLCTGDLGFSAAKTYDIEAWIPSQENYREISSCSNFRDFQSRRMRARWKNNDKNSNELVHTLNGSGLAVGRTLLAIIELNQLEDGSIKVPEALRNYFSKDKISLTESE</sequence>
<evidence type="ECO:0000256" key="10">
    <source>
        <dbReference type="ARBA" id="ARBA00023146"/>
    </source>
</evidence>
<dbReference type="GO" id="GO:0004828">
    <property type="term" value="F:serine-tRNA ligase activity"/>
    <property type="evidence" value="ECO:0007669"/>
    <property type="project" value="UniProtKB-EC"/>
</dbReference>
<keyword evidence="10" id="KW-0030">Aminoacyl-tRNA synthetase</keyword>
<dbReference type="Gene3D" id="3.30.930.10">
    <property type="entry name" value="Bira Bifunctional Protein, Domain 2"/>
    <property type="match status" value="1"/>
</dbReference>
<feature type="domain" description="Aminoacyl-transfer RNA synthetases class-II family profile" evidence="16">
    <location>
        <begin position="186"/>
        <end position="410"/>
    </location>
</feature>
<evidence type="ECO:0000256" key="13">
    <source>
        <dbReference type="ARBA" id="ARBA00039158"/>
    </source>
</evidence>
<evidence type="ECO:0000256" key="12">
    <source>
        <dbReference type="ARBA" id="ARBA00033352"/>
    </source>
</evidence>
<dbReference type="EC" id="6.1.1.11" evidence="4"/>
<dbReference type="GO" id="GO:0005524">
    <property type="term" value="F:ATP binding"/>
    <property type="evidence" value="ECO:0007669"/>
    <property type="project" value="UniProtKB-KW"/>
</dbReference>
<dbReference type="SUPFAM" id="SSF55681">
    <property type="entry name" value="Class II aaRS and biotin synthetases"/>
    <property type="match status" value="1"/>
</dbReference>
<proteinExistence type="inferred from homology"/>
<dbReference type="InterPro" id="IPR006195">
    <property type="entry name" value="aa-tRNA-synth_II"/>
</dbReference>
<dbReference type="PANTHER" id="PTHR43697:SF1">
    <property type="entry name" value="SERINE--TRNA LIGASE"/>
    <property type="match status" value="1"/>
</dbReference>
<keyword evidence="9" id="KW-0648">Protein biosynthesis</keyword>
<evidence type="ECO:0000256" key="9">
    <source>
        <dbReference type="ARBA" id="ARBA00022917"/>
    </source>
</evidence>
<dbReference type="NCBIfam" id="TIGR00414">
    <property type="entry name" value="serS"/>
    <property type="match status" value="1"/>
</dbReference>
<dbReference type="HAMAP" id="MF_00176">
    <property type="entry name" value="Ser_tRNA_synth_type1"/>
    <property type="match status" value="1"/>
</dbReference>
<dbReference type="Gene3D" id="1.10.287.40">
    <property type="entry name" value="Serine-tRNA synthetase, tRNA binding domain"/>
    <property type="match status" value="1"/>
</dbReference>
<protein>
    <recommendedName>
        <fullName evidence="13">Serine--tRNA ligase</fullName>
        <ecNumber evidence="4">6.1.1.11</ecNumber>
    </recommendedName>
    <alternativeName>
        <fullName evidence="11">Seryl-tRNA synthetase</fullName>
    </alternativeName>
    <alternativeName>
        <fullName evidence="12">Seryl-tRNA(Ser/Sec) synthetase</fullName>
    </alternativeName>
</protein>
<dbReference type="Pfam" id="PF02403">
    <property type="entry name" value="Seryl_tRNA_N"/>
    <property type="match status" value="1"/>
</dbReference>
<dbReference type="Pfam" id="PF00587">
    <property type="entry name" value="tRNA-synt_2b"/>
    <property type="match status" value="1"/>
</dbReference>
<dbReference type="PRINTS" id="PR00981">
    <property type="entry name" value="TRNASYNTHSER"/>
</dbReference>
<dbReference type="InterPro" id="IPR002317">
    <property type="entry name" value="Ser-tRNA-ligase_type_1"/>
</dbReference>
<dbReference type="InterPro" id="IPR015866">
    <property type="entry name" value="Ser-tRNA-synth_1_N"/>
</dbReference>
<dbReference type="PIRSF" id="PIRSF001529">
    <property type="entry name" value="Ser-tRNA-synth_IIa"/>
    <property type="match status" value="1"/>
</dbReference>
<keyword evidence="7" id="KW-0547">Nucleotide-binding</keyword>
<evidence type="ECO:0000256" key="8">
    <source>
        <dbReference type="ARBA" id="ARBA00022840"/>
    </source>
</evidence>
<evidence type="ECO:0000256" key="3">
    <source>
        <dbReference type="ARBA" id="ARBA00010728"/>
    </source>
</evidence>
<evidence type="ECO:0000256" key="4">
    <source>
        <dbReference type="ARBA" id="ARBA00012840"/>
    </source>
</evidence>
<comment type="catalytic activity">
    <reaction evidence="14">
        <text>tRNA(Sec) + L-serine + ATP = L-seryl-tRNA(Sec) + AMP + diphosphate + H(+)</text>
        <dbReference type="Rhea" id="RHEA:42580"/>
        <dbReference type="Rhea" id="RHEA-COMP:9742"/>
        <dbReference type="Rhea" id="RHEA-COMP:10128"/>
        <dbReference type="ChEBI" id="CHEBI:15378"/>
        <dbReference type="ChEBI" id="CHEBI:30616"/>
        <dbReference type="ChEBI" id="CHEBI:33019"/>
        <dbReference type="ChEBI" id="CHEBI:33384"/>
        <dbReference type="ChEBI" id="CHEBI:78442"/>
        <dbReference type="ChEBI" id="CHEBI:78533"/>
        <dbReference type="ChEBI" id="CHEBI:456215"/>
        <dbReference type="EC" id="6.1.1.11"/>
    </reaction>
</comment>
<evidence type="ECO:0000256" key="7">
    <source>
        <dbReference type="ARBA" id="ARBA00022741"/>
    </source>
</evidence>
<evidence type="ECO:0000256" key="14">
    <source>
        <dbReference type="ARBA" id="ARBA00047929"/>
    </source>
</evidence>
<dbReference type="InterPro" id="IPR002314">
    <property type="entry name" value="aa-tRNA-synt_IIb"/>
</dbReference>
<comment type="pathway">
    <text evidence="2">Aminoacyl-tRNA biosynthesis; selenocysteinyl-tRNA(Sec) biosynthesis; L-seryl-tRNA(Sec) from L-serine and tRNA(Sec): step 1/1.</text>
</comment>
<accession>A0A381T6E1</accession>
<evidence type="ECO:0000259" key="16">
    <source>
        <dbReference type="PROSITE" id="PS50862"/>
    </source>
</evidence>
<keyword evidence="6" id="KW-0436">Ligase</keyword>
<dbReference type="GO" id="GO:0006434">
    <property type="term" value="P:seryl-tRNA aminoacylation"/>
    <property type="evidence" value="ECO:0007669"/>
    <property type="project" value="InterPro"/>
</dbReference>
<dbReference type="InterPro" id="IPR033729">
    <property type="entry name" value="SerRS_core"/>
</dbReference>
<reference evidence="17" key="1">
    <citation type="submission" date="2018-05" db="EMBL/GenBank/DDBJ databases">
        <authorList>
            <person name="Lanie J.A."/>
            <person name="Ng W.-L."/>
            <person name="Kazmierczak K.M."/>
            <person name="Andrzejewski T.M."/>
            <person name="Davidsen T.M."/>
            <person name="Wayne K.J."/>
            <person name="Tettelin H."/>
            <person name="Glass J.I."/>
            <person name="Rusch D."/>
            <person name="Podicherti R."/>
            <person name="Tsui H.-C.T."/>
            <person name="Winkler M.E."/>
        </authorList>
    </citation>
    <scope>NUCLEOTIDE SEQUENCE</scope>
</reference>
<evidence type="ECO:0000313" key="17">
    <source>
        <dbReference type="EMBL" id="SVA11752.1"/>
    </source>
</evidence>
<dbReference type="InterPro" id="IPR042103">
    <property type="entry name" value="SerRS_1_N_sf"/>
</dbReference>
<evidence type="ECO:0000256" key="11">
    <source>
        <dbReference type="ARBA" id="ARBA00031113"/>
    </source>
</evidence>
<evidence type="ECO:0000256" key="2">
    <source>
        <dbReference type="ARBA" id="ARBA00005045"/>
    </source>
</evidence>
<evidence type="ECO:0000256" key="5">
    <source>
        <dbReference type="ARBA" id="ARBA00022490"/>
    </source>
</evidence>